<reference evidence="1 2" key="1">
    <citation type="submission" date="2019-02" db="EMBL/GenBank/DDBJ databases">
        <title>Deep-cultivation of Planctomycetes and their phenomic and genomic characterization uncovers novel biology.</title>
        <authorList>
            <person name="Wiegand S."/>
            <person name="Jogler M."/>
            <person name="Boedeker C."/>
            <person name="Pinto D."/>
            <person name="Vollmers J."/>
            <person name="Rivas-Marin E."/>
            <person name="Kohn T."/>
            <person name="Peeters S.H."/>
            <person name="Heuer A."/>
            <person name="Rast P."/>
            <person name="Oberbeckmann S."/>
            <person name="Bunk B."/>
            <person name="Jeske O."/>
            <person name="Meyerdierks A."/>
            <person name="Storesund J.E."/>
            <person name="Kallscheuer N."/>
            <person name="Luecker S."/>
            <person name="Lage O.M."/>
            <person name="Pohl T."/>
            <person name="Merkel B.J."/>
            <person name="Hornburger P."/>
            <person name="Mueller R.-W."/>
            <person name="Bruemmer F."/>
            <person name="Labrenz M."/>
            <person name="Spormann A.M."/>
            <person name="Op den Camp H."/>
            <person name="Overmann J."/>
            <person name="Amann R."/>
            <person name="Jetten M.S.M."/>
            <person name="Mascher T."/>
            <person name="Medema M.H."/>
            <person name="Devos D.P."/>
            <person name="Kaster A.-K."/>
            <person name="Ovreas L."/>
            <person name="Rohde M."/>
            <person name="Galperin M.Y."/>
            <person name="Jogler C."/>
        </authorList>
    </citation>
    <scope>NUCLEOTIDE SEQUENCE [LARGE SCALE GENOMIC DNA]</scope>
    <source>
        <strain evidence="1 2">FF011L</strain>
    </source>
</reference>
<dbReference type="AlphaFoldDB" id="A0A517MLB6"/>
<dbReference type="KEGG" id="rml:FF011L_44730"/>
<dbReference type="EMBL" id="CP036262">
    <property type="protein sequence ID" value="QDS95673.1"/>
    <property type="molecule type" value="Genomic_DNA"/>
</dbReference>
<evidence type="ECO:0000313" key="2">
    <source>
        <dbReference type="Proteomes" id="UP000320672"/>
    </source>
</evidence>
<name>A0A517MLB6_9BACT</name>
<gene>
    <name evidence="1" type="ORF">FF011L_44730</name>
</gene>
<sequence length="47" mass="5001">MRAAANDSATAKTATTAAPYHRMVIALLAEPELKSVDENDMIPDGNK</sequence>
<organism evidence="1 2">
    <name type="scientific">Roseimaritima multifibrata</name>
    <dbReference type="NCBI Taxonomy" id="1930274"/>
    <lineage>
        <taxon>Bacteria</taxon>
        <taxon>Pseudomonadati</taxon>
        <taxon>Planctomycetota</taxon>
        <taxon>Planctomycetia</taxon>
        <taxon>Pirellulales</taxon>
        <taxon>Pirellulaceae</taxon>
        <taxon>Roseimaritima</taxon>
    </lineage>
</organism>
<accession>A0A517MLB6</accession>
<dbReference type="Proteomes" id="UP000320672">
    <property type="component" value="Chromosome"/>
</dbReference>
<evidence type="ECO:0000313" key="1">
    <source>
        <dbReference type="EMBL" id="QDS95673.1"/>
    </source>
</evidence>
<keyword evidence="2" id="KW-1185">Reference proteome</keyword>
<protein>
    <submittedName>
        <fullName evidence="1">Uncharacterized protein</fullName>
    </submittedName>
</protein>
<proteinExistence type="predicted"/>